<keyword evidence="1" id="KW-0064">Aspartyl protease</keyword>
<evidence type="ECO:0000313" key="4">
    <source>
        <dbReference type="EMBL" id="KAK9065740.1"/>
    </source>
</evidence>
<dbReference type="Pfam" id="PF07727">
    <property type="entry name" value="RVT_2"/>
    <property type="match status" value="1"/>
</dbReference>
<evidence type="ECO:0000256" key="1">
    <source>
        <dbReference type="ARBA" id="ARBA00022750"/>
    </source>
</evidence>
<dbReference type="SUPFAM" id="SSF56672">
    <property type="entry name" value="DNA/RNA polymerases"/>
    <property type="match status" value="1"/>
</dbReference>
<dbReference type="InterPro" id="IPR013103">
    <property type="entry name" value="RVT_2"/>
</dbReference>
<dbReference type="GO" id="GO:0004190">
    <property type="term" value="F:aspartic-type endopeptidase activity"/>
    <property type="evidence" value="ECO:0007669"/>
    <property type="project" value="UniProtKB-KW"/>
</dbReference>
<dbReference type="Pfam" id="PF00665">
    <property type="entry name" value="rve"/>
    <property type="match status" value="1"/>
</dbReference>
<dbReference type="GO" id="GO:0015074">
    <property type="term" value="P:DNA integration"/>
    <property type="evidence" value="ECO:0007669"/>
    <property type="project" value="InterPro"/>
</dbReference>
<dbReference type="Pfam" id="PF25597">
    <property type="entry name" value="SH3_retrovirus"/>
    <property type="match status" value="1"/>
</dbReference>
<proteinExistence type="predicted"/>
<feature type="compositionally biased region" description="Low complexity" evidence="2">
    <location>
        <begin position="739"/>
        <end position="758"/>
    </location>
</feature>
<feature type="domain" description="Integrase catalytic" evidence="3">
    <location>
        <begin position="503"/>
        <end position="628"/>
    </location>
</feature>
<dbReference type="InterPro" id="IPR054722">
    <property type="entry name" value="PolX-like_BBD"/>
</dbReference>
<dbReference type="Gene3D" id="3.30.420.10">
    <property type="entry name" value="Ribonuclease H-like superfamily/Ribonuclease H"/>
    <property type="match status" value="1"/>
</dbReference>
<dbReference type="GO" id="GO:0003676">
    <property type="term" value="F:nucleic acid binding"/>
    <property type="evidence" value="ECO:0007669"/>
    <property type="project" value="InterPro"/>
</dbReference>
<dbReference type="EMBL" id="JBCNJP010000016">
    <property type="protein sequence ID" value="KAK9065740.1"/>
    <property type="molecule type" value="Genomic_DNA"/>
</dbReference>
<evidence type="ECO:0000313" key="5">
    <source>
        <dbReference type="Proteomes" id="UP001408789"/>
    </source>
</evidence>
<dbReference type="PANTHER" id="PTHR37610:SF6">
    <property type="entry name" value="GAG-POLYPEPTIDE OF LTR COPIA-TYPE-RELATED"/>
    <property type="match status" value="1"/>
</dbReference>
<dbReference type="Proteomes" id="UP001408789">
    <property type="component" value="Unassembled WGS sequence"/>
</dbReference>
<dbReference type="PANTHER" id="PTHR37610">
    <property type="entry name" value="CCHC-TYPE DOMAIN-CONTAINING PROTEIN"/>
    <property type="match status" value="1"/>
</dbReference>
<dbReference type="InterPro" id="IPR001584">
    <property type="entry name" value="Integrase_cat-core"/>
</dbReference>
<evidence type="ECO:0000259" key="3">
    <source>
        <dbReference type="PROSITE" id="PS50994"/>
    </source>
</evidence>
<dbReference type="InterPro" id="IPR057670">
    <property type="entry name" value="SH3_retrovirus"/>
</dbReference>
<dbReference type="InterPro" id="IPR012337">
    <property type="entry name" value="RNaseH-like_sf"/>
</dbReference>
<protein>
    <recommendedName>
        <fullName evidence="3">Integrase catalytic domain-containing protein</fullName>
    </recommendedName>
</protein>
<dbReference type="InterPro" id="IPR036397">
    <property type="entry name" value="RNaseH_sf"/>
</dbReference>
<name>A0AAP0CZ86_9ASTR</name>
<keyword evidence="1" id="KW-0645">Protease</keyword>
<keyword evidence="1" id="KW-0378">Hydrolase</keyword>
<feature type="region of interest" description="Disordered" evidence="2">
    <location>
        <begin position="738"/>
        <end position="767"/>
    </location>
</feature>
<gene>
    <name evidence="4" type="ORF">SSX86_015141</name>
</gene>
<accession>A0AAP0CZ86</accession>
<comment type="caution">
    <text evidence="4">The sequence shown here is derived from an EMBL/GenBank/DDBJ whole genome shotgun (WGS) entry which is preliminary data.</text>
</comment>
<dbReference type="InterPro" id="IPR043502">
    <property type="entry name" value="DNA/RNA_pol_sf"/>
</dbReference>
<sequence length="1309" mass="146024">MTNSSSIDSSDPLYLHPSDHPGLLLVSKAFDGTGFASWKRSMTIALSAKNKLGFVNGDVASSSANNELWKRCNAMVISWILNVLSKEIGESVLYTQTAKNLWKELDDRYGQSNGIKFYQLQKELCEITQGNTDIATYFTKMKTIWDELISLDTTPSCTCTALTQINKREEDQRLFQFLMGLNPAYDVVRGNILMMDPLPSLSKAYSLLIQHEKQKEVHVTSQLNSDAIAMNAYNQMRNSQSNVPNNKKTVICNHCKKPGHIAAKCYRIIGFPKDFKFTKSKQFAANVNDTAETDQIATSSNNTSSALTQEQYAQLLQLLQSTQMANTATTVNPDTFAGIITLNSDDKSPSLNTWIIDTGASSHMCCNAALFTKIQTLPRPIFIGLPNGQILTATKCGVVTFSDSFSLSNVLLAPSLKRPVVLGSLLNGLYLLQQQSHFTSCNSVVCNVAVTAHTWHNRLGHLPLYKLKTLHVCSDDNVDSITTCSICPQARQHRLPFPHSHRESSHPFDLIHIDVWGPYNTLTYNGYKYFLTIVDDHSRVTWTYLLSTKSNAFSVLKTFIEMVKTQFKSSIKCIRSDNAFELGSGSSQSEFLLNQGILHQTSCAGTPQQNGVVERKHKHLLETARALLFHGKTPFEILFAKPPSYSHLRSFGCLCYASTPKQGRDKFQPRAYPCIFIGYPFGKKAYKLYNLHTKTILISRDVVFFETLFPSIPTSDPSIIFPSIPDYHQFLTSLDDSCVHPTPSPSSSSSSSPISPASPHIPPPVPIPPPVHIPPPVPIPPPVHIPPPVPVRRSDRPSKPPSYLQDYSCNSVNCSHTITSHFPHTYASPCHFSFSVQSFHSPSSILSEPTSYKAAALDPAWQKAMQAEFDALQATNTWLVVDLPPGKKPIKCKWVYKLKYHADGTLERHKARLVVRGDTQKEGIDYTETFSPVVKMTTIRALVATAVKLKWDMFQLDVNNAFLHGSLDEEIYMSPPPGMNLDSPGKVLKLQKSLYGLKQASRQWYSRLSDALKSKGYVRSPSDYSLFSKTMGSSIVHVAVYVDDILLTGNDHVEMATLKEFLHSTFKIKDLGSLHYFLGLELTHHSHGVSISQRKFVLDLLQDFPLSDSKTVSSPLPANFQLRISDGDPLPDPLQYRRLVGKLNYLTHTHLKLEAFCDSDWAACPNTRRSVSGYIIFLGGSPISWKSKKQATVSLSSAEAEYRSMRRVTAELAWLTRLLHEFSLPSMVPIPLKCDSQAAIHIARNPVYHERTKHIDLDCHFVREKVADGLLDLQHVSTNAQLADMLTKSLPGPQHRYLLSKLGLSVPPT</sequence>
<dbReference type="SUPFAM" id="SSF53098">
    <property type="entry name" value="Ribonuclease H-like"/>
    <property type="match status" value="1"/>
</dbReference>
<dbReference type="Pfam" id="PF22936">
    <property type="entry name" value="Pol_BBD"/>
    <property type="match status" value="1"/>
</dbReference>
<organism evidence="4 5">
    <name type="scientific">Deinandra increscens subsp. villosa</name>
    <dbReference type="NCBI Taxonomy" id="3103831"/>
    <lineage>
        <taxon>Eukaryota</taxon>
        <taxon>Viridiplantae</taxon>
        <taxon>Streptophyta</taxon>
        <taxon>Embryophyta</taxon>
        <taxon>Tracheophyta</taxon>
        <taxon>Spermatophyta</taxon>
        <taxon>Magnoliopsida</taxon>
        <taxon>eudicotyledons</taxon>
        <taxon>Gunneridae</taxon>
        <taxon>Pentapetalae</taxon>
        <taxon>asterids</taxon>
        <taxon>campanulids</taxon>
        <taxon>Asterales</taxon>
        <taxon>Asteraceae</taxon>
        <taxon>Asteroideae</taxon>
        <taxon>Heliantheae alliance</taxon>
        <taxon>Madieae</taxon>
        <taxon>Madiinae</taxon>
        <taxon>Deinandra</taxon>
    </lineage>
</organism>
<dbReference type="CDD" id="cd09272">
    <property type="entry name" value="RNase_HI_RT_Ty1"/>
    <property type="match status" value="1"/>
</dbReference>
<evidence type="ECO:0000256" key="2">
    <source>
        <dbReference type="SAM" id="MobiDB-lite"/>
    </source>
</evidence>
<reference evidence="4 5" key="1">
    <citation type="submission" date="2024-04" db="EMBL/GenBank/DDBJ databases">
        <title>The reference genome of an endangered Asteraceae, Deinandra increscens subsp. villosa, native to the Central Coast of California.</title>
        <authorList>
            <person name="Guilliams M."/>
            <person name="Hasenstab-Lehman K."/>
            <person name="Meyer R."/>
            <person name="Mcevoy S."/>
        </authorList>
    </citation>
    <scope>NUCLEOTIDE SEQUENCE [LARGE SCALE GENOMIC DNA]</scope>
    <source>
        <tissue evidence="4">Leaf</tissue>
    </source>
</reference>
<dbReference type="PROSITE" id="PS50994">
    <property type="entry name" value="INTEGRASE"/>
    <property type="match status" value="1"/>
</dbReference>
<dbReference type="InterPro" id="IPR029472">
    <property type="entry name" value="Copia-like_N"/>
</dbReference>
<dbReference type="Pfam" id="PF14244">
    <property type="entry name" value="Retrotran_gag_3"/>
    <property type="match status" value="1"/>
</dbReference>
<keyword evidence="5" id="KW-1185">Reference proteome</keyword>